<name>A0A5A5TGW9_9CHLR</name>
<dbReference type="InterPro" id="IPR019734">
    <property type="entry name" value="TPR_rpt"/>
</dbReference>
<dbReference type="SUPFAM" id="SSF52540">
    <property type="entry name" value="P-loop containing nucleoside triphosphate hydrolases"/>
    <property type="match status" value="1"/>
</dbReference>
<dbReference type="GO" id="GO:0043531">
    <property type="term" value="F:ADP binding"/>
    <property type="evidence" value="ECO:0007669"/>
    <property type="project" value="InterPro"/>
</dbReference>
<evidence type="ECO:0000259" key="3">
    <source>
        <dbReference type="Pfam" id="PF17874"/>
    </source>
</evidence>
<evidence type="ECO:0000313" key="4">
    <source>
        <dbReference type="EMBL" id="GCF10458.1"/>
    </source>
</evidence>
<dbReference type="AlphaFoldDB" id="A0A5A5TGW9"/>
<feature type="domain" description="NB-ARC" evidence="2">
    <location>
        <begin position="143"/>
        <end position="279"/>
    </location>
</feature>
<dbReference type="RefSeq" id="WP_149403340.1">
    <property type="nucleotide sequence ID" value="NZ_BIXY01000071.1"/>
</dbReference>
<sequence>MTKKDQTHSPDNLALFREKVTAARRRAGRLQRELAKDLSIDSQVLSRKLHGARQAFPTHTEVKQIIKSLAAWDAIATRAEADELLTLMGLKPNSFSEQEWQSAPLKRLEVSPPTTFSPMTPSPNILQITTSLPAPPTPLIGREYHVQILVERLRQASVRLMTLRGTGGVGKTRLALEVAHAARHDFADGVFFVPLATIYNVALIPSSIVQALQRMEHMAESSPNRPSNLSHEDMLKQFLRNKQMLLILDNVEQIPEIASFVSNMLSSTRTIKIMVTSRTVLHLYGEYEFDVPPLAVCAPDQSSDLAYVVQFAAIQLFIERAQAVNPTLPLTQDTIAVISQICTRLDGLPLAIELAAARTKVMSLPKILQRLNNQMSLPLLRTTTRNTLQRHQSLQATLDWSYGLLDAHHQTLFRRYSVFLGGWTVEAALAVVMADNHLATLDDIFEQMETLIDQSLVKRMPQGESLEPRFSFLETIREFGQGQLEANGEREVMQRWHAAYYRTFAEDIAPPLFGPEQATAVALVTQEQDNLRTALAWAIEHNEAEIVLHISSTLGRFQEARNHFHEAHRWIDNVFRMKTETPAARRANLLMGAARLARWEEEQERSRALAQEALQLYEEAGDQIGRTWALFQIGDTWHMHGDYAQASQYLEESLQLLREQEDWRNYTFTLSRLGALAALQGNIQQARVWLDEAIILLREYNEPGLLNVTLVYLAIGCVIQDDLTESITYLREGLRIAQQTSNHYMLATDLTIFGCVLGLICEPSYAAHICSAAEELYEKLNASVPDAYRPLYNRKLAEVKARADTASWEKWWDEGRLLSADQACILALSASETTN</sequence>
<dbReference type="PRINTS" id="PR00364">
    <property type="entry name" value="DISEASERSIST"/>
</dbReference>
<dbReference type="PROSITE" id="PS50005">
    <property type="entry name" value="TPR"/>
    <property type="match status" value="1"/>
</dbReference>
<evidence type="ECO:0000313" key="5">
    <source>
        <dbReference type="Proteomes" id="UP000322530"/>
    </source>
</evidence>
<dbReference type="PANTHER" id="PTHR47691">
    <property type="entry name" value="REGULATOR-RELATED"/>
    <property type="match status" value="1"/>
</dbReference>
<dbReference type="InterPro" id="IPR011990">
    <property type="entry name" value="TPR-like_helical_dom_sf"/>
</dbReference>
<feature type="repeat" description="TPR" evidence="1">
    <location>
        <begin position="627"/>
        <end position="660"/>
    </location>
</feature>
<keyword evidence="1" id="KW-0802">TPR repeat</keyword>
<accession>A0A5A5TGW9</accession>
<comment type="caution">
    <text evidence="4">The sequence shown here is derived from an EMBL/GenBank/DDBJ whole genome shotgun (WGS) entry which is preliminary data.</text>
</comment>
<dbReference type="OrthoDB" id="9811542at2"/>
<dbReference type="SUPFAM" id="SSF48452">
    <property type="entry name" value="TPR-like"/>
    <property type="match status" value="1"/>
</dbReference>
<gene>
    <name evidence="4" type="ORF">KDI_40220</name>
</gene>
<dbReference type="Pfam" id="PF17874">
    <property type="entry name" value="TPR_MalT"/>
    <property type="match status" value="1"/>
</dbReference>
<dbReference type="InterPro" id="IPR027417">
    <property type="entry name" value="P-loop_NTPase"/>
</dbReference>
<dbReference type="Gene3D" id="3.40.50.300">
    <property type="entry name" value="P-loop containing nucleotide triphosphate hydrolases"/>
    <property type="match status" value="1"/>
</dbReference>
<dbReference type="Gene3D" id="1.25.40.10">
    <property type="entry name" value="Tetratricopeptide repeat domain"/>
    <property type="match status" value="1"/>
</dbReference>
<dbReference type="InterPro" id="IPR041617">
    <property type="entry name" value="TPR_MalT"/>
</dbReference>
<organism evidence="4 5">
    <name type="scientific">Dictyobacter arantiisoli</name>
    <dbReference type="NCBI Taxonomy" id="2014874"/>
    <lineage>
        <taxon>Bacteria</taxon>
        <taxon>Bacillati</taxon>
        <taxon>Chloroflexota</taxon>
        <taxon>Ktedonobacteria</taxon>
        <taxon>Ktedonobacterales</taxon>
        <taxon>Dictyobacteraceae</taxon>
        <taxon>Dictyobacter</taxon>
    </lineage>
</organism>
<protein>
    <submittedName>
        <fullName evidence="4">Uncharacterized protein</fullName>
    </submittedName>
</protein>
<dbReference type="EMBL" id="BIXY01000071">
    <property type="protein sequence ID" value="GCF10458.1"/>
    <property type="molecule type" value="Genomic_DNA"/>
</dbReference>
<dbReference type="InterPro" id="IPR002182">
    <property type="entry name" value="NB-ARC"/>
</dbReference>
<evidence type="ECO:0000259" key="2">
    <source>
        <dbReference type="Pfam" id="PF00931"/>
    </source>
</evidence>
<reference evidence="4 5" key="1">
    <citation type="submission" date="2019-01" db="EMBL/GenBank/DDBJ databases">
        <title>Draft genome sequence of Dictyobacter sp. Uno17.</title>
        <authorList>
            <person name="Wang C.M."/>
            <person name="Zheng Y."/>
            <person name="Sakai Y."/>
            <person name="Abe K."/>
            <person name="Yokota A."/>
            <person name="Yabe S."/>
        </authorList>
    </citation>
    <scope>NUCLEOTIDE SEQUENCE [LARGE SCALE GENOMIC DNA]</scope>
    <source>
        <strain evidence="4 5">Uno17</strain>
    </source>
</reference>
<feature type="domain" description="MalT-like TPR region" evidence="3">
    <location>
        <begin position="594"/>
        <end position="784"/>
    </location>
</feature>
<dbReference type="SMART" id="SM00028">
    <property type="entry name" value="TPR"/>
    <property type="match status" value="3"/>
</dbReference>
<proteinExistence type="predicted"/>
<dbReference type="Pfam" id="PF00931">
    <property type="entry name" value="NB-ARC"/>
    <property type="match status" value="1"/>
</dbReference>
<dbReference type="Proteomes" id="UP000322530">
    <property type="component" value="Unassembled WGS sequence"/>
</dbReference>
<evidence type="ECO:0000256" key="1">
    <source>
        <dbReference type="PROSITE-ProRule" id="PRU00339"/>
    </source>
</evidence>
<keyword evidence="5" id="KW-1185">Reference proteome</keyword>
<dbReference type="PANTHER" id="PTHR47691:SF3">
    <property type="entry name" value="HTH-TYPE TRANSCRIPTIONAL REGULATOR RV0890C-RELATED"/>
    <property type="match status" value="1"/>
</dbReference>